<evidence type="ECO:0000259" key="17">
    <source>
        <dbReference type="PROSITE" id="PS50011"/>
    </source>
</evidence>
<keyword evidence="4" id="KW-0723">Serine/threonine-protein kinase</keyword>
<feature type="transmembrane region" description="Helical" evidence="15">
    <location>
        <begin position="128"/>
        <end position="149"/>
    </location>
</feature>
<evidence type="ECO:0000256" key="12">
    <source>
        <dbReference type="ARBA" id="ARBA00023136"/>
    </source>
</evidence>
<dbReference type="EC" id="2.7.11.30" evidence="3"/>
<evidence type="ECO:0000256" key="8">
    <source>
        <dbReference type="ARBA" id="ARBA00022741"/>
    </source>
</evidence>
<evidence type="ECO:0000256" key="5">
    <source>
        <dbReference type="ARBA" id="ARBA00022679"/>
    </source>
</evidence>
<reference evidence="19" key="1">
    <citation type="submission" date="2016-09" db="EMBL/GenBank/DDBJ databases">
        <title>A wntless metazoan lineage.</title>
        <authorList>
            <person name="Schenkelaars Q."/>
            <person name="Pratlong M."/>
            <person name="Fierro-Constain L."/>
            <person name="Vacelet J."/>
            <person name="Kodjabachian L."/>
            <person name="Le Bivic A."/>
            <person name="Renard E."/>
            <person name="Borchiellini C."/>
        </authorList>
    </citation>
    <scope>NUCLEOTIDE SEQUENCE</scope>
</reference>
<feature type="signal peptide" evidence="16">
    <location>
        <begin position="1"/>
        <end position="21"/>
    </location>
</feature>
<organism evidence="19">
    <name type="scientific">Oopsacas minuta</name>
    <dbReference type="NCBI Taxonomy" id="111878"/>
    <lineage>
        <taxon>Eukaryota</taxon>
        <taxon>Metazoa</taxon>
        <taxon>Porifera</taxon>
        <taxon>Hexactinellida</taxon>
        <taxon>Hexasterophora</taxon>
        <taxon>Lyssacinosida</taxon>
        <taxon>Leucopsacidae</taxon>
        <taxon>Oopsacas</taxon>
    </lineage>
</organism>
<protein>
    <recommendedName>
        <fullName evidence="3">receptor protein serine/threonine kinase</fullName>
        <ecNumber evidence="3">2.7.11.30</ecNumber>
    </recommendedName>
</protein>
<proteinExistence type="evidence at transcript level"/>
<keyword evidence="12 15" id="KW-0472">Membrane</keyword>
<name>A0A2I4PGX4_9METZ</name>
<keyword evidence="5" id="KW-0808">Transferase</keyword>
<dbReference type="Gene3D" id="1.10.510.10">
    <property type="entry name" value="Transferase(Phosphotransferase) domain 1"/>
    <property type="match status" value="1"/>
</dbReference>
<dbReference type="AlphaFoldDB" id="A0A2I4PGX4"/>
<evidence type="ECO:0000256" key="14">
    <source>
        <dbReference type="PROSITE-ProRule" id="PRU10141"/>
    </source>
</evidence>
<feature type="domain" description="GS" evidence="18">
    <location>
        <begin position="174"/>
        <end position="203"/>
    </location>
</feature>
<dbReference type="Gene3D" id="3.30.200.20">
    <property type="entry name" value="Phosphorylase Kinase, domain 1"/>
    <property type="match status" value="1"/>
</dbReference>
<dbReference type="SMART" id="SM00220">
    <property type="entry name" value="S_TKc"/>
    <property type="match status" value="1"/>
</dbReference>
<keyword evidence="7 16" id="KW-0732">Signal</keyword>
<evidence type="ECO:0000256" key="15">
    <source>
        <dbReference type="SAM" id="Phobius"/>
    </source>
</evidence>
<dbReference type="PANTHER" id="PTHR23255:SF72">
    <property type="entry name" value="RECEPTOR PROTEIN SERINE_THREONINE KINASE"/>
    <property type="match status" value="1"/>
</dbReference>
<dbReference type="PROSITE" id="PS00107">
    <property type="entry name" value="PROTEIN_KINASE_ATP"/>
    <property type="match status" value="1"/>
</dbReference>
<evidence type="ECO:0000256" key="16">
    <source>
        <dbReference type="SAM" id="SignalP"/>
    </source>
</evidence>
<sequence length="531" mass="60488">MYYFVFLILCLPVSSPLICHCSPDSCYDYPTCITEGLCIEQVIGSELTSTTQGCVPPDLIASTCSVYSTIHRFCCDTYLCNNLTSIQLLLTTTEFPTTSNPPDYITTYYNDYPTSDLPSALVQVVSTLAVLIICIVGCITAFIISLTFFRCWWRKYHQVIHLEYKNPPQRLDIDELSSDLDSTYGTGSGSGMAQLSQVTIAMQVEKKKLIGSGRYGEVWQGVWRDQLVAVKISYSQDAPSWEAETHIYMTNLIRHENILGFVAADKIDLDFSLQYWLITDYMSHGSLLDFLYEHPLSLRDALRLGKGAAAGLAHLHSEIKGGHKFNSSEGLYKPCIIHRDLKSKNILVSSTGEAVIGDFGLAIRYNQDSPRYLCNLFYKREGTKRYLSPELMEDKVEEADISEIYKRADVYSLCLVLWEIFRRCVTDGVCDDCELPYFSCVSREPSFQEMREMILIRDERPHIPIRWSQSRELSEVSEIIQECWQPGRKYNNSIPDLIAPSLPSLLIKKRLISLYDQLPINRQVSGVIYRF</sequence>
<evidence type="ECO:0000256" key="7">
    <source>
        <dbReference type="ARBA" id="ARBA00022729"/>
    </source>
</evidence>
<evidence type="ECO:0000259" key="18">
    <source>
        <dbReference type="PROSITE" id="PS51256"/>
    </source>
</evidence>
<dbReference type="InterPro" id="IPR011009">
    <property type="entry name" value="Kinase-like_dom_sf"/>
</dbReference>
<keyword evidence="9" id="KW-0418">Kinase</keyword>
<dbReference type="EMBL" id="KX932095">
    <property type="protein sequence ID" value="APZ81098.1"/>
    <property type="molecule type" value="mRNA"/>
</dbReference>
<dbReference type="InterPro" id="IPR008271">
    <property type="entry name" value="Ser/Thr_kinase_AS"/>
</dbReference>
<dbReference type="GO" id="GO:0043235">
    <property type="term" value="C:receptor complex"/>
    <property type="evidence" value="ECO:0007669"/>
    <property type="project" value="TreeGrafter"/>
</dbReference>
<evidence type="ECO:0000256" key="13">
    <source>
        <dbReference type="ARBA" id="ARBA00023170"/>
    </source>
</evidence>
<evidence type="ECO:0000256" key="6">
    <source>
        <dbReference type="ARBA" id="ARBA00022692"/>
    </source>
</evidence>
<evidence type="ECO:0000256" key="4">
    <source>
        <dbReference type="ARBA" id="ARBA00022527"/>
    </source>
</evidence>
<evidence type="ECO:0000313" key="19">
    <source>
        <dbReference type="EMBL" id="APZ81098.1"/>
    </source>
</evidence>
<evidence type="ECO:0000256" key="1">
    <source>
        <dbReference type="ARBA" id="ARBA00004479"/>
    </source>
</evidence>
<feature type="domain" description="Protein kinase" evidence="17">
    <location>
        <begin position="204"/>
        <end position="505"/>
    </location>
</feature>
<dbReference type="GO" id="GO:0004675">
    <property type="term" value="F:transmembrane receptor protein serine/threonine kinase activity"/>
    <property type="evidence" value="ECO:0007669"/>
    <property type="project" value="UniProtKB-EC"/>
</dbReference>
<keyword evidence="11 15" id="KW-1133">Transmembrane helix</keyword>
<keyword evidence="6 15" id="KW-0812">Transmembrane</keyword>
<dbReference type="InterPro" id="IPR017441">
    <property type="entry name" value="Protein_kinase_ATP_BS"/>
</dbReference>
<dbReference type="PANTHER" id="PTHR23255">
    <property type="entry name" value="TRANSFORMING GROWTH FACTOR-BETA RECEPTOR TYPE I AND II"/>
    <property type="match status" value="1"/>
</dbReference>
<dbReference type="InterPro" id="IPR001245">
    <property type="entry name" value="Ser-Thr/Tyr_kinase_cat_dom"/>
</dbReference>
<accession>A0A2I4PGX4</accession>
<evidence type="ECO:0000256" key="3">
    <source>
        <dbReference type="ARBA" id="ARBA00012401"/>
    </source>
</evidence>
<dbReference type="SUPFAM" id="SSF56112">
    <property type="entry name" value="Protein kinase-like (PK-like)"/>
    <property type="match status" value="1"/>
</dbReference>
<comment type="similarity">
    <text evidence="2">Belongs to the protein kinase superfamily. TKL Ser/Thr protein kinase family. TGFB receptor subfamily.</text>
</comment>
<evidence type="ECO:0000256" key="9">
    <source>
        <dbReference type="ARBA" id="ARBA00022777"/>
    </source>
</evidence>
<evidence type="ECO:0000256" key="2">
    <source>
        <dbReference type="ARBA" id="ARBA00009605"/>
    </source>
</evidence>
<dbReference type="PROSITE" id="PS00108">
    <property type="entry name" value="PROTEIN_KINASE_ST"/>
    <property type="match status" value="1"/>
</dbReference>
<keyword evidence="13" id="KW-0675">Receptor</keyword>
<dbReference type="PROSITE" id="PS50011">
    <property type="entry name" value="PROTEIN_KINASE_DOM"/>
    <property type="match status" value="1"/>
</dbReference>
<dbReference type="Pfam" id="PF07714">
    <property type="entry name" value="PK_Tyr_Ser-Thr"/>
    <property type="match status" value="1"/>
</dbReference>
<keyword evidence="10 14" id="KW-0067">ATP-binding</keyword>
<dbReference type="InterPro" id="IPR000333">
    <property type="entry name" value="TGFB_receptor"/>
</dbReference>
<evidence type="ECO:0000256" key="11">
    <source>
        <dbReference type="ARBA" id="ARBA00022989"/>
    </source>
</evidence>
<keyword evidence="8 14" id="KW-0547">Nucleotide-binding</keyword>
<evidence type="ECO:0000256" key="10">
    <source>
        <dbReference type="ARBA" id="ARBA00022840"/>
    </source>
</evidence>
<dbReference type="GO" id="GO:0005524">
    <property type="term" value="F:ATP binding"/>
    <property type="evidence" value="ECO:0007669"/>
    <property type="project" value="UniProtKB-UniRule"/>
</dbReference>
<dbReference type="GO" id="GO:0071363">
    <property type="term" value="P:cellular response to growth factor stimulus"/>
    <property type="evidence" value="ECO:0007669"/>
    <property type="project" value="TreeGrafter"/>
</dbReference>
<comment type="subcellular location">
    <subcellularLocation>
        <location evidence="1">Membrane</location>
        <topology evidence="1">Single-pass type I membrane protein</topology>
    </subcellularLocation>
</comment>
<dbReference type="InterPro" id="IPR000719">
    <property type="entry name" value="Prot_kinase_dom"/>
</dbReference>
<dbReference type="GO" id="GO:0005886">
    <property type="term" value="C:plasma membrane"/>
    <property type="evidence" value="ECO:0007669"/>
    <property type="project" value="TreeGrafter"/>
</dbReference>
<dbReference type="PROSITE" id="PS51256">
    <property type="entry name" value="GS"/>
    <property type="match status" value="1"/>
</dbReference>
<feature type="chain" id="PRO_5014462933" description="receptor protein serine/threonine kinase" evidence="16">
    <location>
        <begin position="22"/>
        <end position="531"/>
    </location>
</feature>
<dbReference type="InterPro" id="IPR003605">
    <property type="entry name" value="GS_dom"/>
</dbReference>
<feature type="binding site" evidence="14">
    <location>
        <position position="231"/>
    </location>
    <ligand>
        <name>ATP</name>
        <dbReference type="ChEBI" id="CHEBI:30616"/>
    </ligand>
</feature>